<comment type="caution">
    <text evidence="2">The sequence shown here is derived from an EMBL/GenBank/DDBJ whole genome shotgun (WGS) entry which is preliminary data.</text>
</comment>
<evidence type="ECO:0000313" key="3">
    <source>
        <dbReference type="Proteomes" id="UP000324767"/>
    </source>
</evidence>
<gene>
    <name evidence="2" type="ORF">FRX48_06602</name>
</gene>
<dbReference type="AlphaFoldDB" id="A0A5M8PM92"/>
<accession>A0A5M8PM92</accession>
<feature type="region of interest" description="Disordered" evidence="1">
    <location>
        <begin position="78"/>
        <end position="109"/>
    </location>
</feature>
<feature type="region of interest" description="Disordered" evidence="1">
    <location>
        <begin position="141"/>
        <end position="167"/>
    </location>
</feature>
<sequence length="205" mass="23825">MCLPYIIVESIPSPKPKPTKPSPKLAVPTRQPPASCPSPVLIEPRAPRPAPYVAREYNTELRYPVPVACVGREWVAVPVGAQRRGDTGGGERRRRSSSSSGSSGVSVKSFKEVKRKVGVLWEKVAGLEKEKERRLVEKEVREAVERERKEREGREREGRQERERRERVEMLESLRERRSREEGIRWDDGRRRGPWHGNEQMWRRW</sequence>
<evidence type="ECO:0000256" key="1">
    <source>
        <dbReference type="SAM" id="MobiDB-lite"/>
    </source>
</evidence>
<dbReference type="EMBL" id="VXIT01000010">
    <property type="protein sequence ID" value="KAA6409988.1"/>
    <property type="molecule type" value="Genomic_DNA"/>
</dbReference>
<feature type="region of interest" description="Disordered" evidence="1">
    <location>
        <begin position="186"/>
        <end position="205"/>
    </location>
</feature>
<evidence type="ECO:0000313" key="2">
    <source>
        <dbReference type="EMBL" id="KAA6409988.1"/>
    </source>
</evidence>
<dbReference type="Proteomes" id="UP000324767">
    <property type="component" value="Unassembled WGS sequence"/>
</dbReference>
<proteinExistence type="predicted"/>
<feature type="region of interest" description="Disordered" evidence="1">
    <location>
        <begin position="10"/>
        <end position="47"/>
    </location>
</feature>
<feature type="compositionally biased region" description="Low complexity" evidence="1">
    <location>
        <begin position="97"/>
        <end position="106"/>
    </location>
</feature>
<reference evidence="2 3" key="1">
    <citation type="submission" date="2019-09" db="EMBL/GenBank/DDBJ databases">
        <title>The hologenome of the rock-dwelling lichen Lasallia pustulata.</title>
        <authorList>
            <person name="Greshake Tzovaras B."/>
            <person name="Segers F."/>
            <person name="Bicker A."/>
            <person name="Dal Grande F."/>
            <person name="Otte J."/>
            <person name="Hankeln T."/>
            <person name="Schmitt I."/>
            <person name="Ebersberger I."/>
        </authorList>
    </citation>
    <scope>NUCLEOTIDE SEQUENCE [LARGE SCALE GENOMIC DNA]</scope>
    <source>
        <strain evidence="2">A1-1</strain>
    </source>
</reference>
<name>A0A5M8PM92_9LECA</name>
<organism evidence="2 3">
    <name type="scientific">Lasallia pustulata</name>
    <dbReference type="NCBI Taxonomy" id="136370"/>
    <lineage>
        <taxon>Eukaryota</taxon>
        <taxon>Fungi</taxon>
        <taxon>Dikarya</taxon>
        <taxon>Ascomycota</taxon>
        <taxon>Pezizomycotina</taxon>
        <taxon>Lecanoromycetes</taxon>
        <taxon>OSLEUM clade</taxon>
        <taxon>Umbilicariomycetidae</taxon>
        <taxon>Umbilicariales</taxon>
        <taxon>Umbilicariaceae</taxon>
        <taxon>Lasallia</taxon>
    </lineage>
</organism>
<protein>
    <submittedName>
        <fullName evidence="2">Uncharacterized protein</fullName>
    </submittedName>
</protein>